<accession>A0A1M5KJJ1</accession>
<protein>
    <submittedName>
        <fullName evidence="4">Imelysin</fullName>
    </submittedName>
</protein>
<evidence type="ECO:0000256" key="1">
    <source>
        <dbReference type="ARBA" id="ARBA00004196"/>
    </source>
</evidence>
<dbReference type="GO" id="GO:0030313">
    <property type="term" value="C:cell envelope"/>
    <property type="evidence" value="ECO:0007669"/>
    <property type="project" value="UniProtKB-SubCell"/>
</dbReference>
<dbReference type="STRING" id="1073325.SAMN05444483_11516"/>
<keyword evidence="2" id="KW-0732">Signal</keyword>
<dbReference type="Gene3D" id="1.20.1420.20">
    <property type="entry name" value="M75 peptidase, HXXE motif"/>
    <property type="match status" value="1"/>
</dbReference>
<evidence type="ECO:0000313" key="4">
    <source>
        <dbReference type="EMBL" id="SHG52885.1"/>
    </source>
</evidence>
<proteinExistence type="predicted"/>
<dbReference type="InterPro" id="IPR034984">
    <property type="entry name" value="Imelysin-like_IPPA"/>
</dbReference>
<dbReference type="PROSITE" id="PS51257">
    <property type="entry name" value="PROKAR_LIPOPROTEIN"/>
    <property type="match status" value="1"/>
</dbReference>
<dbReference type="Pfam" id="PF09375">
    <property type="entry name" value="Peptidase_M75"/>
    <property type="match status" value="1"/>
</dbReference>
<comment type="subcellular location">
    <subcellularLocation>
        <location evidence="1">Cell envelope</location>
    </subcellularLocation>
</comment>
<reference evidence="5" key="1">
    <citation type="submission" date="2016-11" db="EMBL/GenBank/DDBJ databases">
        <authorList>
            <person name="Varghese N."/>
            <person name="Submissions S."/>
        </authorList>
    </citation>
    <scope>NUCLEOTIDE SEQUENCE [LARGE SCALE GENOMIC DNA]</scope>
    <source>
        <strain evidence="5">DSM 24579</strain>
    </source>
</reference>
<dbReference type="OrthoDB" id="650514at2"/>
<evidence type="ECO:0000256" key="2">
    <source>
        <dbReference type="ARBA" id="ARBA00022729"/>
    </source>
</evidence>
<dbReference type="AlphaFoldDB" id="A0A1M5KJJ1"/>
<gene>
    <name evidence="4" type="ORF">SAMN05444483_11516</name>
</gene>
<evidence type="ECO:0000313" key="5">
    <source>
        <dbReference type="Proteomes" id="UP000183945"/>
    </source>
</evidence>
<sequence>MKTISKFLLIATLILAACQGDDDAGDGDSTGKDNFDRGEMLANWADNIIVPSFENFQEQTEKLEEIANAFAETPGNTELMLLRTQYKVAYQVFQTVEMFQIGKAEEINYRSFLNTYPLNEEGLESKIASGSYNLELPSSFAQQGFPALDYLLYSKGSAEETLEFLTANPEHLNYLVSVAERINTLTAEVTNSWQGGYRDTFVSNTSSSSTGSVDRFTNDYVMYYEKILRSGKIGYPAGAFTGSPAPGNVEALYAGNLSKTLYLQAFSSFEDFYYGVKLNEEGNGPSYFQYLEYMEERSDLDLTTSIANQFSAIRDQSSELDENLKNQVETDNTKMLSAFDELQKQVVLLKVDMMQALSISVDYVDSDGD</sequence>
<evidence type="ECO:0000259" key="3">
    <source>
        <dbReference type="Pfam" id="PF09375"/>
    </source>
</evidence>
<dbReference type="Proteomes" id="UP000183945">
    <property type="component" value="Unassembled WGS sequence"/>
</dbReference>
<dbReference type="RefSeq" id="WP_072881156.1">
    <property type="nucleotide sequence ID" value="NZ_FQVT01000015.1"/>
</dbReference>
<name>A0A1M5KJJ1_SALEC</name>
<feature type="domain" description="Imelysin-like" evidence="3">
    <location>
        <begin position="49"/>
        <end position="345"/>
    </location>
</feature>
<dbReference type="CDD" id="cd14659">
    <property type="entry name" value="Imelysin-like_IPPA"/>
    <property type="match status" value="1"/>
</dbReference>
<organism evidence="4 5">
    <name type="scientific">Salegentibacter echinorum</name>
    <dbReference type="NCBI Taxonomy" id="1073325"/>
    <lineage>
        <taxon>Bacteria</taxon>
        <taxon>Pseudomonadati</taxon>
        <taxon>Bacteroidota</taxon>
        <taxon>Flavobacteriia</taxon>
        <taxon>Flavobacteriales</taxon>
        <taxon>Flavobacteriaceae</taxon>
        <taxon>Salegentibacter</taxon>
    </lineage>
</organism>
<dbReference type="InterPro" id="IPR038352">
    <property type="entry name" value="Imelysin_sf"/>
</dbReference>
<dbReference type="EMBL" id="FQVT01000015">
    <property type="protein sequence ID" value="SHG52885.1"/>
    <property type="molecule type" value="Genomic_DNA"/>
</dbReference>
<dbReference type="InterPro" id="IPR018976">
    <property type="entry name" value="Imelysin-like"/>
</dbReference>
<keyword evidence="5" id="KW-1185">Reference proteome</keyword>